<feature type="transmembrane region" description="Helical" evidence="5">
    <location>
        <begin position="131"/>
        <end position="150"/>
    </location>
</feature>
<dbReference type="PANTHER" id="PTHR23521:SF3">
    <property type="entry name" value="MFS TRANSPORTER"/>
    <property type="match status" value="1"/>
</dbReference>
<name>A0A838XP08_9HYPH</name>
<dbReference type="AlphaFoldDB" id="A0A838XP08"/>
<dbReference type="PANTHER" id="PTHR23521">
    <property type="entry name" value="TRANSPORTER MFS SUPERFAMILY"/>
    <property type="match status" value="1"/>
</dbReference>
<gene>
    <name evidence="7" type="ORF">H1W37_11215</name>
</gene>
<dbReference type="InterPro" id="IPR011701">
    <property type="entry name" value="MFS"/>
</dbReference>
<comment type="caution">
    <text evidence="7">The sequence shown here is derived from an EMBL/GenBank/DDBJ whole genome shotgun (WGS) entry which is preliminary data.</text>
</comment>
<feature type="transmembrane region" description="Helical" evidence="5">
    <location>
        <begin position="156"/>
        <end position="180"/>
    </location>
</feature>
<keyword evidence="3 5" id="KW-0472">Membrane</keyword>
<dbReference type="InterPro" id="IPR047200">
    <property type="entry name" value="MFS_YcaD-like"/>
</dbReference>
<feature type="transmembrane region" description="Helical" evidence="5">
    <location>
        <begin position="201"/>
        <end position="223"/>
    </location>
</feature>
<dbReference type="Pfam" id="PF07690">
    <property type="entry name" value="MFS_1"/>
    <property type="match status" value="1"/>
</dbReference>
<feature type="transmembrane region" description="Helical" evidence="5">
    <location>
        <begin position="235"/>
        <end position="253"/>
    </location>
</feature>
<evidence type="ECO:0000313" key="8">
    <source>
        <dbReference type="Proteomes" id="UP000559404"/>
    </source>
</evidence>
<dbReference type="Proteomes" id="UP000559404">
    <property type="component" value="Unassembled WGS sequence"/>
</dbReference>
<dbReference type="GO" id="GO:0022857">
    <property type="term" value="F:transmembrane transporter activity"/>
    <property type="evidence" value="ECO:0007669"/>
    <property type="project" value="InterPro"/>
</dbReference>
<dbReference type="InterPro" id="IPR036259">
    <property type="entry name" value="MFS_trans_sf"/>
</dbReference>
<reference evidence="7 8" key="1">
    <citation type="submission" date="2020-07" db="EMBL/GenBank/DDBJ databases">
        <authorList>
            <person name="Li M."/>
        </authorList>
    </citation>
    <scope>NUCLEOTIDE SEQUENCE [LARGE SCALE GENOMIC DNA]</scope>
    <source>
        <strain evidence="7 8">DSM 23284</strain>
    </source>
</reference>
<evidence type="ECO:0000256" key="2">
    <source>
        <dbReference type="ARBA" id="ARBA00022989"/>
    </source>
</evidence>
<keyword evidence="2 5" id="KW-1133">Transmembrane helix</keyword>
<feature type="region of interest" description="Disordered" evidence="4">
    <location>
        <begin position="410"/>
        <end position="458"/>
    </location>
</feature>
<reference evidence="7 8" key="2">
    <citation type="submission" date="2020-08" db="EMBL/GenBank/DDBJ databases">
        <title>Stappia taiwanensis sp. nov., isolated from a coastal thermal spring.</title>
        <authorList>
            <person name="Kampfer P."/>
        </authorList>
    </citation>
    <scope>NUCLEOTIDE SEQUENCE [LARGE SCALE GENOMIC DNA]</scope>
    <source>
        <strain evidence="7 8">DSM 23284</strain>
    </source>
</reference>
<sequence length="458" mass="48291">MAQALAPVTALLVSIALLIAGHGLQSTLLPLAGAQADFSDVAIGLVSSSYFFGLVIGCLGAPYVIMRAGHIRAFAALVSLMSAAAIVHPLLVDPVAWSLIRVISGFCLAGFYMIVESWLNEQASNENRGKIMSVYIVLLYAAMTVGQISITTMDIATFVPFAVASVAVSLAVIPVSLTTANQPAPITVVRLRPVKLYRNSPTALVAVLLIGVTQGGLWLMAPLYAIQIGLSNDNAAYFAAAIVAGGALAQWPIGRASDRVDRRLVLLFLAACAASVGLAFMMLTVEGAAMAFGLAFLVGVTTQPAYAIAASHAFDHADADDYVETSSGMNLAFGIGSSFGPLTASLLMENVGPWGLFLQVTVIQGALALYILSRVFQRAAVSEEEKTDFDYAASAQLGNVLSPEPLDVEDPYVIPPEEFPAYDQDTPLEDGAVVEEYWPTSETDEDDPSEPEPQPARS</sequence>
<keyword evidence="8" id="KW-1185">Reference proteome</keyword>
<evidence type="ECO:0000259" key="6">
    <source>
        <dbReference type="PROSITE" id="PS50850"/>
    </source>
</evidence>
<feature type="domain" description="Major facilitator superfamily (MFS) profile" evidence="6">
    <location>
        <begin position="199"/>
        <end position="458"/>
    </location>
</feature>
<organism evidence="7 8">
    <name type="scientific">Stappia taiwanensis</name>
    <dbReference type="NCBI Taxonomy" id="992267"/>
    <lineage>
        <taxon>Bacteria</taxon>
        <taxon>Pseudomonadati</taxon>
        <taxon>Pseudomonadota</taxon>
        <taxon>Alphaproteobacteria</taxon>
        <taxon>Hyphomicrobiales</taxon>
        <taxon>Stappiaceae</taxon>
        <taxon>Stappia</taxon>
    </lineage>
</organism>
<evidence type="ECO:0000256" key="1">
    <source>
        <dbReference type="ARBA" id="ARBA00022692"/>
    </source>
</evidence>
<protein>
    <submittedName>
        <fullName evidence="7">MFS transporter</fullName>
    </submittedName>
</protein>
<feature type="transmembrane region" description="Helical" evidence="5">
    <location>
        <begin position="265"/>
        <end position="283"/>
    </location>
</feature>
<dbReference type="PROSITE" id="PS50850">
    <property type="entry name" value="MFS"/>
    <property type="match status" value="1"/>
</dbReference>
<dbReference type="CDD" id="cd17477">
    <property type="entry name" value="MFS_YcaD_like"/>
    <property type="match status" value="1"/>
</dbReference>
<dbReference type="InterPro" id="IPR020846">
    <property type="entry name" value="MFS_dom"/>
</dbReference>
<dbReference type="GO" id="GO:0005886">
    <property type="term" value="C:plasma membrane"/>
    <property type="evidence" value="ECO:0007669"/>
    <property type="project" value="TreeGrafter"/>
</dbReference>
<feature type="transmembrane region" description="Helical" evidence="5">
    <location>
        <begin position="289"/>
        <end position="309"/>
    </location>
</feature>
<feature type="transmembrane region" description="Helical" evidence="5">
    <location>
        <begin position="73"/>
        <end position="92"/>
    </location>
</feature>
<dbReference type="RefSeq" id="WP_181760420.1">
    <property type="nucleotide sequence ID" value="NZ_BMCR01000003.1"/>
</dbReference>
<feature type="transmembrane region" description="Helical" evidence="5">
    <location>
        <begin position="330"/>
        <end position="348"/>
    </location>
</feature>
<feature type="transmembrane region" description="Helical" evidence="5">
    <location>
        <begin position="47"/>
        <end position="66"/>
    </location>
</feature>
<accession>A0A838XP08</accession>
<feature type="transmembrane region" description="Helical" evidence="5">
    <location>
        <begin position="354"/>
        <end position="372"/>
    </location>
</feature>
<evidence type="ECO:0000256" key="3">
    <source>
        <dbReference type="ARBA" id="ARBA00023136"/>
    </source>
</evidence>
<evidence type="ECO:0000256" key="4">
    <source>
        <dbReference type="SAM" id="MobiDB-lite"/>
    </source>
</evidence>
<keyword evidence="1 5" id="KW-0812">Transmembrane</keyword>
<evidence type="ECO:0000256" key="5">
    <source>
        <dbReference type="SAM" id="Phobius"/>
    </source>
</evidence>
<dbReference type="Gene3D" id="1.20.1250.20">
    <property type="entry name" value="MFS general substrate transporter like domains"/>
    <property type="match status" value="2"/>
</dbReference>
<feature type="transmembrane region" description="Helical" evidence="5">
    <location>
        <begin position="98"/>
        <end position="119"/>
    </location>
</feature>
<evidence type="ECO:0000313" key="7">
    <source>
        <dbReference type="EMBL" id="MBA4612225.1"/>
    </source>
</evidence>
<dbReference type="EMBL" id="JACEON010000009">
    <property type="protein sequence ID" value="MBA4612225.1"/>
    <property type="molecule type" value="Genomic_DNA"/>
</dbReference>
<proteinExistence type="predicted"/>
<dbReference type="SUPFAM" id="SSF103473">
    <property type="entry name" value="MFS general substrate transporter"/>
    <property type="match status" value="1"/>
</dbReference>